<dbReference type="Proteomes" id="UP000001798">
    <property type="component" value="Chromosome 12"/>
</dbReference>
<accession>A0A384JXY9</accession>
<dbReference type="KEGG" id="bfu:BCIN_12g00630"/>
<dbReference type="VEuPathDB" id="FungiDB:Bcin12g00630"/>
<reference evidence="1 2" key="2">
    <citation type="journal article" date="2012" name="Eukaryot. Cell">
        <title>Genome update of Botrytis cinerea strains B05.10 and T4.</title>
        <authorList>
            <person name="Staats M."/>
            <person name="van Kan J.A."/>
        </authorList>
    </citation>
    <scope>NUCLEOTIDE SEQUENCE [LARGE SCALE GENOMIC DNA]</scope>
    <source>
        <strain evidence="1 2">B05.10</strain>
    </source>
</reference>
<protein>
    <recommendedName>
        <fullName evidence="3">Small secreted protein</fullName>
    </recommendedName>
</protein>
<proteinExistence type="predicted"/>
<reference evidence="1 2" key="1">
    <citation type="journal article" date="2011" name="PLoS Genet.">
        <title>Genomic analysis of the necrotrophic fungal pathogens Sclerotinia sclerotiorum and Botrytis cinerea.</title>
        <authorList>
            <person name="Amselem J."/>
            <person name="Cuomo C.A."/>
            <person name="van Kan J.A."/>
            <person name="Viaud M."/>
            <person name="Benito E.P."/>
            <person name="Couloux A."/>
            <person name="Coutinho P.M."/>
            <person name="de Vries R.P."/>
            <person name="Dyer P.S."/>
            <person name="Fillinger S."/>
            <person name="Fournier E."/>
            <person name="Gout L."/>
            <person name="Hahn M."/>
            <person name="Kohn L."/>
            <person name="Lapalu N."/>
            <person name="Plummer K.M."/>
            <person name="Pradier J.M."/>
            <person name="Quevillon E."/>
            <person name="Sharon A."/>
            <person name="Simon A."/>
            <person name="ten Have A."/>
            <person name="Tudzynski B."/>
            <person name="Tudzynski P."/>
            <person name="Wincker P."/>
            <person name="Andrew M."/>
            <person name="Anthouard V."/>
            <person name="Beever R.E."/>
            <person name="Beffa R."/>
            <person name="Benoit I."/>
            <person name="Bouzid O."/>
            <person name="Brault B."/>
            <person name="Chen Z."/>
            <person name="Choquer M."/>
            <person name="Collemare J."/>
            <person name="Cotton P."/>
            <person name="Danchin E.G."/>
            <person name="Da Silva C."/>
            <person name="Gautier A."/>
            <person name="Giraud C."/>
            <person name="Giraud T."/>
            <person name="Gonzalez C."/>
            <person name="Grossetete S."/>
            <person name="Guldener U."/>
            <person name="Henrissat B."/>
            <person name="Howlett B.J."/>
            <person name="Kodira C."/>
            <person name="Kretschmer M."/>
            <person name="Lappartient A."/>
            <person name="Leroch M."/>
            <person name="Levis C."/>
            <person name="Mauceli E."/>
            <person name="Neuveglise C."/>
            <person name="Oeser B."/>
            <person name="Pearson M."/>
            <person name="Poulain J."/>
            <person name="Poussereau N."/>
            <person name="Quesneville H."/>
            <person name="Rascle C."/>
            <person name="Schumacher J."/>
            <person name="Segurens B."/>
            <person name="Sexton A."/>
            <person name="Silva E."/>
            <person name="Sirven C."/>
            <person name="Soanes D.M."/>
            <person name="Talbot N.J."/>
            <person name="Templeton M."/>
            <person name="Yandava C."/>
            <person name="Yarden O."/>
            <person name="Zeng Q."/>
            <person name="Rollins J.A."/>
            <person name="Lebrun M.H."/>
            <person name="Dickman M."/>
        </authorList>
    </citation>
    <scope>NUCLEOTIDE SEQUENCE [LARGE SCALE GENOMIC DNA]</scope>
    <source>
        <strain evidence="1 2">B05.10</strain>
    </source>
</reference>
<organism evidence="1 2">
    <name type="scientific">Botryotinia fuckeliana (strain B05.10)</name>
    <name type="common">Noble rot fungus</name>
    <name type="synonym">Botrytis cinerea</name>
    <dbReference type="NCBI Taxonomy" id="332648"/>
    <lineage>
        <taxon>Eukaryota</taxon>
        <taxon>Fungi</taxon>
        <taxon>Dikarya</taxon>
        <taxon>Ascomycota</taxon>
        <taxon>Pezizomycotina</taxon>
        <taxon>Leotiomycetes</taxon>
        <taxon>Helotiales</taxon>
        <taxon>Sclerotiniaceae</taxon>
        <taxon>Botrytis</taxon>
    </lineage>
</organism>
<evidence type="ECO:0000313" key="2">
    <source>
        <dbReference type="Proteomes" id="UP000001798"/>
    </source>
</evidence>
<keyword evidence="2" id="KW-1185">Reference proteome</keyword>
<dbReference type="RefSeq" id="XP_001557936.1">
    <property type="nucleotide sequence ID" value="XM_001557886.2"/>
</dbReference>
<dbReference type="AlphaFoldDB" id="A0A384JXY9"/>
<sequence length="178" mass="19058">MHAQYTPYLFTLPFFASYSSPVHAVPTNFNITAITASNNITIFQCWQLTDPIIYKEQPGYGSEMIYQNLGAMANATFGYLPANFPGAAHVAPASQYVVFLSGEMVVTIPETNQTASFKAGANGIIIDADTQDVSANGHVTASLDEPVATLQIPFLGGVAPGYTVLHEGVCGEEELQFT</sequence>
<dbReference type="OMA" id="CMIVSAD"/>
<reference evidence="1 2" key="3">
    <citation type="journal article" date="2017" name="Mol. Plant Pathol.">
        <title>A gapless genome sequence of the fungus Botrytis cinerea.</title>
        <authorList>
            <person name="Van Kan J.A."/>
            <person name="Stassen J.H."/>
            <person name="Mosbach A."/>
            <person name="Van Der Lee T.A."/>
            <person name="Faino L."/>
            <person name="Farmer A.D."/>
            <person name="Papasotiriou D.G."/>
            <person name="Zhou S."/>
            <person name="Seidl M.F."/>
            <person name="Cottam E."/>
            <person name="Edel D."/>
            <person name="Hahn M."/>
            <person name="Schwartz D.C."/>
            <person name="Dietrich R.A."/>
            <person name="Widdison S."/>
            <person name="Scalliet G."/>
        </authorList>
    </citation>
    <scope>NUCLEOTIDE SEQUENCE [LARGE SCALE GENOMIC DNA]</scope>
    <source>
        <strain evidence="1 2">B05.10</strain>
    </source>
</reference>
<dbReference type="OrthoDB" id="3223416at2759"/>
<dbReference type="GeneID" id="5438496"/>
<dbReference type="EMBL" id="CP009816">
    <property type="protein sequence ID" value="ATZ55469.1"/>
    <property type="molecule type" value="Genomic_DNA"/>
</dbReference>
<gene>
    <name evidence="1" type="ORF">BCIN_12g00630</name>
</gene>
<name>A0A384JXY9_BOTFB</name>
<evidence type="ECO:0000313" key="1">
    <source>
        <dbReference type="EMBL" id="ATZ55469.1"/>
    </source>
</evidence>
<evidence type="ECO:0008006" key="3">
    <source>
        <dbReference type="Google" id="ProtNLM"/>
    </source>
</evidence>